<dbReference type="PANTHER" id="PTHR37817">
    <property type="entry name" value="N-ACETYLTRANSFERASE EIS"/>
    <property type="match status" value="1"/>
</dbReference>
<dbReference type="InterPro" id="IPR036527">
    <property type="entry name" value="SCP2_sterol-bd_dom_sf"/>
</dbReference>
<dbReference type="SUPFAM" id="SSF55718">
    <property type="entry name" value="SCP-like"/>
    <property type="match status" value="1"/>
</dbReference>
<dbReference type="InterPro" id="IPR000182">
    <property type="entry name" value="GNAT_dom"/>
</dbReference>
<feature type="domain" description="N-acetyltransferase" evidence="1">
    <location>
        <begin position="1"/>
        <end position="145"/>
    </location>
</feature>
<dbReference type="Pfam" id="PF13527">
    <property type="entry name" value="Acetyltransf_9"/>
    <property type="match status" value="1"/>
</dbReference>
<dbReference type="Gene3D" id="3.30.1050.10">
    <property type="entry name" value="SCP2 sterol-binding domain"/>
    <property type="match status" value="1"/>
</dbReference>
<gene>
    <name evidence="3" type="ORF">B5E88_01845</name>
    <name evidence="2" type="ORF">U1294_02010</name>
</gene>
<dbReference type="RefSeq" id="WP_087213847.1">
    <property type="nucleotide sequence ID" value="NZ_JAXOGD010000001.1"/>
</dbReference>
<dbReference type="SUPFAM" id="SSF55729">
    <property type="entry name" value="Acyl-CoA N-acyltransferases (Nat)"/>
    <property type="match status" value="1"/>
</dbReference>
<evidence type="ECO:0000313" key="4">
    <source>
        <dbReference type="Proteomes" id="UP000196074"/>
    </source>
</evidence>
<dbReference type="Pfam" id="PF13530">
    <property type="entry name" value="SCP2_2"/>
    <property type="match status" value="1"/>
</dbReference>
<dbReference type="PROSITE" id="PS51186">
    <property type="entry name" value="GNAT"/>
    <property type="match status" value="1"/>
</dbReference>
<organism evidence="3 4">
    <name type="scientific">Enterococcus cecorum</name>
    <dbReference type="NCBI Taxonomy" id="44008"/>
    <lineage>
        <taxon>Bacteria</taxon>
        <taxon>Bacillati</taxon>
        <taxon>Bacillota</taxon>
        <taxon>Bacilli</taxon>
        <taxon>Lactobacillales</taxon>
        <taxon>Enterococcaceae</taxon>
        <taxon>Enterococcus</taxon>
    </lineage>
</organism>
<protein>
    <submittedName>
        <fullName evidence="3">GNAT family N-acetyltransferase</fullName>
        <ecNumber evidence="2">2.3.1.-</ecNumber>
    </submittedName>
</protein>
<dbReference type="InterPro" id="IPR016181">
    <property type="entry name" value="Acyl_CoA_acyltransferase"/>
</dbReference>
<dbReference type="EC" id="2.3.1.-" evidence="2"/>
<dbReference type="EMBL" id="NFLC01000002">
    <property type="protein sequence ID" value="OUQ11627.1"/>
    <property type="molecule type" value="Genomic_DNA"/>
</dbReference>
<keyword evidence="2" id="KW-0012">Acyltransferase</keyword>
<keyword evidence="3" id="KW-0808">Transferase</keyword>
<sequence>MQLPKSTQAMTDFANLVTYAFDKTSSVLNEEKFHSRYQHGLCFGSYHNDQLTNGLMINLFPSYLNHQKLQMAGVGYVASDPIYRGQGSIKALFAEVLQYLYEKQVAYAQLAPFSAGFYRQFGFEEAFYQKQYRFGFDAFERTNFQHDLHLKRGSYDELLVDIQTVYQKAHQGGLWREDWWWQRLHIYYPNRFYVVIYDEIHPVGYLIYRKMGSTFQVEELIYLHFNALKASLQYIKSHQSTFQEVTICASIQERLEWLFPEQKRIEIKICPYMMKRILHIEQILAQYEALNSLVIQVTQDDICSQNVGYWQYHGDSWQKTTAKEADLSADITTFSALLLGELTVDEAIFTQRLQASAKAQKLKLPSLNQQFFDYY</sequence>
<dbReference type="Proteomes" id="UP000196074">
    <property type="component" value="Unassembled WGS sequence"/>
</dbReference>
<reference evidence="3" key="2">
    <citation type="journal article" date="2018" name="BMC Genomics">
        <title>Whole genome sequencing and function prediction of 133 gut anaerobes isolated from chicken caecum in pure cultures.</title>
        <authorList>
            <person name="Medvecky M."/>
            <person name="Cejkova D."/>
            <person name="Polansky O."/>
            <person name="Karasova D."/>
            <person name="Kubasova T."/>
            <person name="Cizek A."/>
            <person name="Rychlik I."/>
        </authorList>
    </citation>
    <scope>NUCLEOTIDE SEQUENCE</scope>
    <source>
        <strain evidence="3">An144</strain>
    </source>
</reference>
<dbReference type="Gene3D" id="3.40.630.30">
    <property type="match status" value="2"/>
</dbReference>
<accession>A0A1Y4R262</accession>
<dbReference type="InterPro" id="IPR051554">
    <property type="entry name" value="Acetyltransferase_Eis"/>
</dbReference>
<dbReference type="AlphaFoldDB" id="A0A1Y4R262"/>
<dbReference type="InterPro" id="IPR041380">
    <property type="entry name" value="Acetyltransf_17"/>
</dbReference>
<evidence type="ECO:0000313" key="2">
    <source>
        <dbReference type="EMBL" id="MDZ5597001.1"/>
    </source>
</evidence>
<dbReference type="Proteomes" id="UP001290582">
    <property type="component" value="Unassembled WGS sequence"/>
</dbReference>
<proteinExistence type="predicted"/>
<reference evidence="2" key="3">
    <citation type="submission" date="2023-12" db="EMBL/GenBank/DDBJ databases">
        <title>Molecular genomic analyses of Enterococcus cecorum from sepsis oubreaks in broilers.</title>
        <authorList>
            <person name="Rhoads D."/>
            <person name="Alrubaye A."/>
        </authorList>
    </citation>
    <scope>NUCLEOTIDE SEQUENCE</scope>
    <source>
        <strain evidence="2">1755</strain>
    </source>
</reference>
<reference evidence="4" key="1">
    <citation type="submission" date="2017-04" db="EMBL/GenBank/DDBJ databases">
        <title>Function of individual gut microbiota members based on whole genome sequencing of pure cultures obtained from chicken caecum.</title>
        <authorList>
            <person name="Medvecky M."/>
            <person name="Cejkova D."/>
            <person name="Polansky O."/>
            <person name="Karasova D."/>
            <person name="Kubasova T."/>
            <person name="Cizek A."/>
            <person name="Rychlik I."/>
        </authorList>
    </citation>
    <scope>NUCLEOTIDE SEQUENCE [LARGE SCALE GENOMIC DNA]</scope>
    <source>
        <strain evidence="4">An144</strain>
    </source>
</reference>
<evidence type="ECO:0000313" key="3">
    <source>
        <dbReference type="EMBL" id="OUQ11627.1"/>
    </source>
</evidence>
<dbReference type="PANTHER" id="PTHR37817:SF1">
    <property type="entry name" value="N-ACETYLTRANSFERASE EIS"/>
    <property type="match status" value="1"/>
</dbReference>
<dbReference type="GO" id="GO:0030649">
    <property type="term" value="P:aminoglycoside antibiotic catabolic process"/>
    <property type="evidence" value="ECO:0007669"/>
    <property type="project" value="TreeGrafter"/>
</dbReference>
<dbReference type="GO" id="GO:0034069">
    <property type="term" value="F:aminoglycoside N-acetyltransferase activity"/>
    <property type="evidence" value="ECO:0007669"/>
    <property type="project" value="TreeGrafter"/>
</dbReference>
<name>A0A1Y4R262_9ENTE</name>
<dbReference type="Pfam" id="PF17668">
    <property type="entry name" value="Acetyltransf_17"/>
    <property type="match status" value="1"/>
</dbReference>
<dbReference type="EMBL" id="JAXOGL010000002">
    <property type="protein sequence ID" value="MDZ5597001.1"/>
    <property type="molecule type" value="Genomic_DNA"/>
</dbReference>
<dbReference type="InterPro" id="IPR025559">
    <property type="entry name" value="Eis_dom"/>
</dbReference>
<comment type="caution">
    <text evidence="3">The sequence shown here is derived from an EMBL/GenBank/DDBJ whole genome shotgun (WGS) entry which is preliminary data.</text>
</comment>
<evidence type="ECO:0000259" key="1">
    <source>
        <dbReference type="PROSITE" id="PS51186"/>
    </source>
</evidence>